<gene>
    <name evidence="2" type="ORF">ISP13_06620</name>
</gene>
<keyword evidence="3" id="KW-1185">Reference proteome</keyword>
<evidence type="ECO:0000256" key="1">
    <source>
        <dbReference type="SAM" id="Phobius"/>
    </source>
</evidence>
<keyword evidence="1" id="KW-0472">Membrane</keyword>
<comment type="caution">
    <text evidence="2">The sequence shown here is derived from an EMBL/GenBank/DDBJ whole genome shotgun (WGS) entry which is preliminary data.</text>
</comment>
<feature type="transmembrane region" description="Helical" evidence="1">
    <location>
        <begin position="44"/>
        <end position="64"/>
    </location>
</feature>
<evidence type="ECO:0000313" key="2">
    <source>
        <dbReference type="EMBL" id="MFK2873203.1"/>
    </source>
</evidence>
<reference evidence="2 3" key="1">
    <citation type="submission" date="2020-10" db="EMBL/GenBank/DDBJ databases">
        <title>Phylogeny of dyella-like bacteria.</title>
        <authorList>
            <person name="Fu J."/>
        </authorList>
    </citation>
    <scope>NUCLEOTIDE SEQUENCE [LARGE SCALE GENOMIC DNA]</scope>
    <source>
        <strain evidence="2 3">DHOB07</strain>
    </source>
</reference>
<keyword evidence="1" id="KW-0812">Transmembrane</keyword>
<dbReference type="Proteomes" id="UP001620405">
    <property type="component" value="Unassembled WGS sequence"/>
</dbReference>
<feature type="transmembrane region" description="Helical" evidence="1">
    <location>
        <begin position="6"/>
        <end position="32"/>
    </location>
</feature>
<dbReference type="RefSeq" id="WP_284398013.1">
    <property type="nucleotide sequence ID" value="NZ_BSNQ01000003.1"/>
</dbReference>
<feature type="transmembrane region" description="Helical" evidence="1">
    <location>
        <begin position="84"/>
        <end position="102"/>
    </location>
</feature>
<evidence type="ECO:0000313" key="3">
    <source>
        <dbReference type="Proteomes" id="UP001620405"/>
    </source>
</evidence>
<accession>A0ABW8ITF4</accession>
<organism evidence="2 3">
    <name type="scientific">Dyella lipolytica</name>
    <dbReference type="NCBI Taxonomy" id="1867835"/>
    <lineage>
        <taxon>Bacteria</taxon>
        <taxon>Pseudomonadati</taxon>
        <taxon>Pseudomonadota</taxon>
        <taxon>Gammaproteobacteria</taxon>
        <taxon>Lysobacterales</taxon>
        <taxon>Rhodanobacteraceae</taxon>
        <taxon>Dyella</taxon>
    </lineage>
</organism>
<keyword evidence="1" id="KW-1133">Transmembrane helix</keyword>
<proteinExistence type="predicted"/>
<dbReference type="EMBL" id="JADIKG010000011">
    <property type="protein sequence ID" value="MFK2873203.1"/>
    <property type="molecule type" value="Genomic_DNA"/>
</dbReference>
<protein>
    <submittedName>
        <fullName evidence="2">Uncharacterized protein</fullName>
    </submittedName>
</protein>
<name>A0ABW8ITF4_9GAMM</name>
<sequence length="186" mass="20295">MTPKHFVAVCLRLFALWLIFSGIQFFFIATALKYFNAQLSNGPMWIFVAVWAVFLVVAFLLWILSAPLATGLLAGVPKPQTPSLSLGDVIVAGCVLMGLWWLKEALGLLVGLWLKTVALSDLGDQSVFVSLGSTGKISTGIYLAEIAVGLFFVTRPFSIAKWVMRSAPTSRVESTEKQSDGLEEHD</sequence>